<gene>
    <name evidence="1" type="ORF">M896_070660</name>
</gene>
<name>A0A0B2UKC0_9MICR</name>
<sequence length="530" mass="61309">METVEVDEGTDEPDGNRLSMAIDAAYRVMDSVKSWGKCDEECALCDMDVCISTSYDVVEIYCHLLACVSDHVLEVSPIAFEDFFVFEVFVLDQICEREVFDVRRILETTDCHRNVNYRVEYTCNQRRILELVNRCFPGEMINIQCEQVFESLMYKVYSKYSESGIQCVSSKDLELLLIVLFRRIESSRFFKVLNSTERTQGMMMLGILLALKEDNNTLVDKLQKEMIFIDESLESHFVESMGLINMAIDVNQVLLTENMDEWITHRKEEMNWEERVHFWALNRDGSCESLNKSMMSLCIKHRKYDDGWAIYCKGCKKTSDVIHKGCILALNALKETDDQKWILRLFETVEESFSSGEGEAGYIAANDVLKNLSCFTEITRDLVLKEFVLRMDFLERNEQIVNLMIRELVELCKDYENDQDHAQYGEYTSLIYGKWKANKINGKYVIGGSEEVESEMYLNVLSVFDCLCDRNKILEVLGDIVNSNMKITKELSLKMQAISKINLGSIEVDSSSLEQYAVLERLMSLALQKH</sequence>
<accession>A0A0B2UKC0</accession>
<evidence type="ECO:0000313" key="1">
    <source>
        <dbReference type="EMBL" id="KHN69497.1"/>
    </source>
</evidence>
<dbReference type="RefSeq" id="XP_014563539.1">
    <property type="nucleotide sequence ID" value="XM_014708053.1"/>
</dbReference>
<keyword evidence="2" id="KW-1185">Reference proteome</keyword>
<reference evidence="1 2" key="1">
    <citation type="journal article" date="2014" name="MBio">
        <title>The Ordospora colligata genome; evolution of extreme reduction in microsporidia and host-to-parasite horizontal gene transfer.</title>
        <authorList>
            <person name="Pombert J.-F."/>
            <person name="Haag K.L."/>
            <person name="Beidas S."/>
            <person name="Ebert D."/>
            <person name="Keeling P.J."/>
        </authorList>
    </citation>
    <scope>NUCLEOTIDE SEQUENCE [LARGE SCALE GENOMIC DNA]</scope>
    <source>
        <strain evidence="1 2">OC4</strain>
    </source>
</reference>
<dbReference type="Proteomes" id="UP000031056">
    <property type="component" value="Unassembled WGS sequence"/>
</dbReference>
<comment type="caution">
    <text evidence="1">The sequence shown here is derived from an EMBL/GenBank/DDBJ whole genome shotgun (WGS) entry which is preliminary data.</text>
</comment>
<dbReference type="EMBL" id="JOKQ01000007">
    <property type="protein sequence ID" value="KHN69497.1"/>
    <property type="molecule type" value="Genomic_DNA"/>
</dbReference>
<evidence type="ECO:0000313" key="2">
    <source>
        <dbReference type="Proteomes" id="UP000031056"/>
    </source>
</evidence>
<dbReference type="GeneID" id="26262035"/>
<organism evidence="1 2">
    <name type="scientific">Ordospora colligata OC4</name>
    <dbReference type="NCBI Taxonomy" id="1354746"/>
    <lineage>
        <taxon>Eukaryota</taxon>
        <taxon>Fungi</taxon>
        <taxon>Fungi incertae sedis</taxon>
        <taxon>Microsporidia</taxon>
        <taxon>Ordosporidae</taxon>
        <taxon>Ordospora</taxon>
    </lineage>
</organism>
<dbReference type="OrthoDB" id="2195422at2759"/>
<dbReference type="HOGENOM" id="CLU_039747_0_0_1"/>
<protein>
    <submittedName>
        <fullName evidence="1">Uncharacterized protein</fullName>
    </submittedName>
</protein>
<dbReference type="AlphaFoldDB" id="A0A0B2UKC0"/>
<dbReference type="InParanoid" id="A0A0B2UKC0"/>
<dbReference type="VEuPathDB" id="MicrosporidiaDB:M896_070660"/>
<proteinExistence type="predicted"/>